<dbReference type="PROSITE" id="PS51257">
    <property type="entry name" value="PROKAR_LIPOPROTEIN"/>
    <property type="match status" value="1"/>
</dbReference>
<dbReference type="Proteomes" id="UP001375743">
    <property type="component" value="Unassembled WGS sequence"/>
</dbReference>
<keyword evidence="1" id="KW-0732">Signal</keyword>
<feature type="signal peptide" evidence="1">
    <location>
        <begin position="1"/>
        <end position="23"/>
    </location>
</feature>
<evidence type="ECO:0000313" key="3">
    <source>
        <dbReference type="EMBL" id="MEK0081961.1"/>
    </source>
</evidence>
<proteinExistence type="predicted"/>
<reference evidence="3 4" key="1">
    <citation type="submission" date="2024-01" db="EMBL/GenBank/DDBJ databases">
        <title>Multi-omics insights into the function and evolution of sodium benzoate biodegradation pathways in Benzoatithermus flavus gen. nov., sp. nov. from hot spring.</title>
        <authorList>
            <person name="Hu C.-J."/>
            <person name="Li W.-J."/>
        </authorList>
    </citation>
    <scope>NUCLEOTIDE SEQUENCE [LARGE SCALE GENOMIC DNA]</scope>
    <source>
        <strain evidence="3 4">SYSU G07066</strain>
    </source>
</reference>
<organism evidence="3 4">
    <name type="scientific">Benzoatithermus flavus</name>
    <dbReference type="NCBI Taxonomy" id="3108223"/>
    <lineage>
        <taxon>Bacteria</taxon>
        <taxon>Pseudomonadati</taxon>
        <taxon>Pseudomonadota</taxon>
        <taxon>Alphaproteobacteria</taxon>
        <taxon>Geminicoccales</taxon>
        <taxon>Geminicoccaceae</taxon>
        <taxon>Benzoatithermus</taxon>
    </lineage>
</organism>
<evidence type="ECO:0000259" key="2">
    <source>
        <dbReference type="Pfam" id="PF05229"/>
    </source>
</evidence>
<dbReference type="SMART" id="SM00972">
    <property type="entry name" value="SCPU"/>
    <property type="match status" value="1"/>
</dbReference>
<comment type="caution">
    <text evidence="3">The sequence shown here is derived from an EMBL/GenBank/DDBJ whole genome shotgun (WGS) entry which is preliminary data.</text>
</comment>
<name>A0ABU8XM47_9PROT</name>
<sequence length="146" mass="14761">MPLSRASLLTLGLALAAPLPAWAACSVSADPVAFGTIDVTRTSTGTGAVIVRCDAAASFEVGISPGRSGGEPRQMAGPQGGRLDYYLFADAGHSVPWGDGQAIGGTRSGRSDGAATTRLVIYGVVPPQPGVPAGEYIDSLQVTLTF</sequence>
<evidence type="ECO:0000313" key="4">
    <source>
        <dbReference type="Proteomes" id="UP001375743"/>
    </source>
</evidence>
<protein>
    <submittedName>
        <fullName evidence="3">Spore coat U domain-containing protein</fullName>
    </submittedName>
</protein>
<dbReference type="PANTHER" id="PTHR37089">
    <property type="entry name" value="PROTEIN U-RELATED"/>
    <property type="match status" value="1"/>
</dbReference>
<dbReference type="InterPro" id="IPR053167">
    <property type="entry name" value="Spore_coat_component"/>
</dbReference>
<dbReference type="EMBL" id="JBBLZC010000001">
    <property type="protein sequence ID" value="MEK0081961.1"/>
    <property type="molecule type" value="Genomic_DNA"/>
</dbReference>
<gene>
    <name evidence="3" type="ORF">U1T56_02265</name>
</gene>
<dbReference type="Pfam" id="PF05229">
    <property type="entry name" value="SCPU"/>
    <property type="match status" value="1"/>
</dbReference>
<dbReference type="RefSeq" id="WP_418157801.1">
    <property type="nucleotide sequence ID" value="NZ_JBBLZC010000001.1"/>
</dbReference>
<dbReference type="InterPro" id="IPR007893">
    <property type="entry name" value="Spore_coat_U/FanG"/>
</dbReference>
<evidence type="ECO:0000256" key="1">
    <source>
        <dbReference type="SAM" id="SignalP"/>
    </source>
</evidence>
<accession>A0ABU8XM47</accession>
<keyword evidence="4" id="KW-1185">Reference proteome</keyword>
<feature type="domain" description="Spore coat protein U/FanG" evidence="2">
    <location>
        <begin position="19"/>
        <end position="143"/>
    </location>
</feature>
<feature type="chain" id="PRO_5045413164" evidence="1">
    <location>
        <begin position="24"/>
        <end position="146"/>
    </location>
</feature>